<dbReference type="EMBL" id="FP929136">
    <property type="protein sequence ID" value="CBX99683.1"/>
    <property type="molecule type" value="Genomic_DNA"/>
</dbReference>
<proteinExistence type="predicted"/>
<dbReference type="VEuPathDB" id="FungiDB:LEMA_uP089220.1"/>
<dbReference type="AlphaFoldDB" id="E5A7T8"/>
<evidence type="ECO:0000313" key="2">
    <source>
        <dbReference type="EMBL" id="CBX99683.1"/>
    </source>
</evidence>
<dbReference type="Proteomes" id="UP000002668">
    <property type="component" value="Genome"/>
</dbReference>
<gene>
    <name evidence="2" type="ORF">LEMA_uP089220.1</name>
</gene>
<protein>
    <submittedName>
        <fullName evidence="2">Uncharacterized protein</fullName>
    </submittedName>
</protein>
<name>E5A7T8_LEPMJ</name>
<dbReference type="InParanoid" id="E5A7T8"/>
<organism evidence="2 3">
    <name type="scientific">Leptosphaeria maculans (strain JN3 / isolate v23.1.3 / race Av1-4-5-6-7-8)</name>
    <name type="common">Blackleg fungus</name>
    <name type="synonym">Phoma lingam</name>
    <dbReference type="NCBI Taxonomy" id="985895"/>
    <lineage>
        <taxon>Eukaryota</taxon>
        <taxon>Fungi</taxon>
        <taxon>Dikarya</taxon>
        <taxon>Ascomycota</taxon>
        <taxon>Pezizomycotina</taxon>
        <taxon>Dothideomycetes</taxon>
        <taxon>Pleosporomycetidae</taxon>
        <taxon>Pleosporales</taxon>
        <taxon>Pleosporineae</taxon>
        <taxon>Leptosphaeriaceae</taxon>
        <taxon>Plenodomus</taxon>
        <taxon>Plenodomus lingam/Leptosphaeria maculans species complex</taxon>
    </lineage>
</organism>
<evidence type="ECO:0000313" key="3">
    <source>
        <dbReference type="Proteomes" id="UP000002668"/>
    </source>
</evidence>
<sequence length="33" mass="3472">MGLRAFGMRDGLGARRAEGEGEEEQGGEAMDTS</sequence>
<dbReference type="HOGENOM" id="CLU_3384933_0_0_1"/>
<evidence type="ECO:0000256" key="1">
    <source>
        <dbReference type="SAM" id="MobiDB-lite"/>
    </source>
</evidence>
<reference evidence="3" key="1">
    <citation type="journal article" date="2011" name="Nat. Commun.">
        <title>Effector diversification within compartments of the Leptosphaeria maculans genome affected by Repeat-Induced Point mutations.</title>
        <authorList>
            <person name="Rouxel T."/>
            <person name="Grandaubert J."/>
            <person name="Hane J.K."/>
            <person name="Hoede C."/>
            <person name="van de Wouw A.P."/>
            <person name="Couloux A."/>
            <person name="Dominguez V."/>
            <person name="Anthouard V."/>
            <person name="Bally P."/>
            <person name="Bourras S."/>
            <person name="Cozijnsen A.J."/>
            <person name="Ciuffetti L.M."/>
            <person name="Degrave A."/>
            <person name="Dilmaghani A."/>
            <person name="Duret L."/>
            <person name="Fudal I."/>
            <person name="Goodwin S.B."/>
            <person name="Gout L."/>
            <person name="Glaser N."/>
            <person name="Linglin J."/>
            <person name="Kema G.H.J."/>
            <person name="Lapalu N."/>
            <person name="Lawrence C.B."/>
            <person name="May K."/>
            <person name="Meyer M."/>
            <person name="Ollivier B."/>
            <person name="Poulain J."/>
            <person name="Schoch C.L."/>
            <person name="Simon A."/>
            <person name="Spatafora J.W."/>
            <person name="Stachowiak A."/>
            <person name="Turgeon B.G."/>
            <person name="Tyler B.M."/>
            <person name="Vincent D."/>
            <person name="Weissenbach J."/>
            <person name="Amselem J."/>
            <person name="Quesneville H."/>
            <person name="Oliver R.P."/>
            <person name="Wincker P."/>
            <person name="Balesdent M.-H."/>
            <person name="Howlett B.J."/>
        </authorList>
    </citation>
    <scope>NUCLEOTIDE SEQUENCE [LARGE SCALE GENOMIC DNA]</scope>
    <source>
        <strain evidence="3">JN3 / isolate v23.1.3 / race Av1-4-5-6-7-8</strain>
    </source>
</reference>
<feature type="region of interest" description="Disordered" evidence="1">
    <location>
        <begin position="1"/>
        <end position="33"/>
    </location>
</feature>
<accession>E5A7T8</accession>
<keyword evidence="3" id="KW-1185">Reference proteome</keyword>